<dbReference type="PANTHER" id="PTHR45902">
    <property type="entry name" value="LATROPHILIN RECEPTOR-LIKE PROTEIN A"/>
    <property type="match status" value="1"/>
</dbReference>
<accession>A0ABR4QRP6</accession>
<feature type="transmembrane region" description="Helical" evidence="2">
    <location>
        <begin position="417"/>
        <end position="441"/>
    </location>
</feature>
<feature type="transmembrane region" description="Helical" evidence="2">
    <location>
        <begin position="504"/>
        <end position="523"/>
    </location>
</feature>
<reference evidence="4 5" key="1">
    <citation type="journal article" date="2022" name="Front. Cell. Infect. Microbiol.">
        <title>The Genomes of Two Strains of Taenia crassiceps the Animal Model for the Study of Human Cysticercosis.</title>
        <authorList>
            <person name="Bobes R.J."/>
            <person name="Estrada K."/>
            <person name="Rios-Valencia D.G."/>
            <person name="Calderon-Gallegos A."/>
            <person name="de la Torre P."/>
            <person name="Carrero J.C."/>
            <person name="Sanchez-Flores A."/>
            <person name="Laclette J.P."/>
        </authorList>
    </citation>
    <scope>NUCLEOTIDE SEQUENCE [LARGE SCALE GENOMIC DNA]</scope>
    <source>
        <strain evidence="4">WFUcys</strain>
    </source>
</reference>
<protein>
    <recommendedName>
        <fullName evidence="6">G-protein coupled receptors family 2 profile 2 domain-containing protein</fullName>
    </recommendedName>
</protein>
<keyword evidence="2" id="KW-0472">Membrane</keyword>
<dbReference type="Proteomes" id="UP001651158">
    <property type="component" value="Unassembled WGS sequence"/>
</dbReference>
<dbReference type="PANTHER" id="PTHR45902:SF1">
    <property type="entry name" value="LATROPHILIN RECEPTOR-LIKE PROTEIN A"/>
    <property type="match status" value="1"/>
</dbReference>
<evidence type="ECO:0000256" key="2">
    <source>
        <dbReference type="SAM" id="Phobius"/>
    </source>
</evidence>
<organism evidence="4 5">
    <name type="scientific">Taenia crassiceps</name>
    <dbReference type="NCBI Taxonomy" id="6207"/>
    <lineage>
        <taxon>Eukaryota</taxon>
        <taxon>Metazoa</taxon>
        <taxon>Spiralia</taxon>
        <taxon>Lophotrochozoa</taxon>
        <taxon>Platyhelminthes</taxon>
        <taxon>Cestoda</taxon>
        <taxon>Eucestoda</taxon>
        <taxon>Cyclophyllidea</taxon>
        <taxon>Taeniidae</taxon>
        <taxon>Taenia</taxon>
    </lineage>
</organism>
<keyword evidence="5" id="KW-1185">Reference proteome</keyword>
<keyword evidence="2" id="KW-1133">Transmembrane helix</keyword>
<evidence type="ECO:0000313" key="5">
    <source>
        <dbReference type="Proteomes" id="UP001651158"/>
    </source>
</evidence>
<dbReference type="Gene3D" id="1.20.1070.10">
    <property type="entry name" value="Rhodopsin 7-helix transmembrane proteins"/>
    <property type="match status" value="1"/>
</dbReference>
<gene>
    <name evidence="4" type="ORF">TcWFU_006046</name>
</gene>
<feature type="compositionally biased region" description="Polar residues" evidence="1">
    <location>
        <begin position="546"/>
        <end position="570"/>
    </location>
</feature>
<evidence type="ECO:0000313" key="4">
    <source>
        <dbReference type="EMBL" id="KAL5112256.1"/>
    </source>
</evidence>
<feature type="region of interest" description="Disordered" evidence="1">
    <location>
        <begin position="545"/>
        <end position="570"/>
    </location>
</feature>
<sequence>MFVVVTHIALLLVPQVCGETMSSDKLVDSRRFGIVHSRGNASADEAETYSLANPMLQCIGVMRGLLFTAGVHLEPRVVAIGRCPPETPSTLMTLCSTDIPAFPPEVGSIGELQNQLLSKLKTGNRPNLGPHLNLAIRQVSPVIDSDSGDIYANIYCAQCHNISSSKRIKRPPKRLLCTLQEDAVKCFVQTEMPKKVNFCEPDTLVMRAFFTWDSIFTLPDEDESNAEKSLTKSIFELSTVEKTTPRQNDDRALLHPARCTGRLPSRQWRHGLPQDASQTNVHNLCLCPPVPSSRRLRLDGHFCCRIVSHFRTARDSKTKAVGMMLRARGLDPNPNRRFKHQVVVATILPLCFTIPTLVINEYIHLRLKPLNETGVNGNWSFSSHEAELGSTLYRLYPGFCPINDPNYAWFKGHHIGLLAWFLIPAGVTICFNLFALIVVCIQICRLKRETGLSAGNASPQLDAHMKPSKSVVAVCTKLAVILGASWFIQLLAGLCPQMEVLRQLAGLVNSAQGGIIAVSMLASSKARRVMAQRLPAKCREALGVSEPTSRSTQEMTTSARSRSRLTDQINSQTTSLLPSLLLDKEQCERFLNRRHFPASFSMSCA</sequence>
<comment type="caution">
    <text evidence="4">The sequence shown here is derived from an EMBL/GenBank/DDBJ whole genome shotgun (WGS) entry which is preliminary data.</text>
</comment>
<keyword evidence="3" id="KW-0732">Signal</keyword>
<evidence type="ECO:0000256" key="1">
    <source>
        <dbReference type="SAM" id="MobiDB-lite"/>
    </source>
</evidence>
<feature type="signal peptide" evidence="3">
    <location>
        <begin position="1"/>
        <end position="18"/>
    </location>
</feature>
<proteinExistence type="predicted"/>
<feature type="chain" id="PRO_5045597414" description="G-protein coupled receptors family 2 profile 2 domain-containing protein" evidence="3">
    <location>
        <begin position="19"/>
        <end position="605"/>
    </location>
</feature>
<evidence type="ECO:0008006" key="6">
    <source>
        <dbReference type="Google" id="ProtNLM"/>
    </source>
</evidence>
<dbReference type="EMBL" id="JAKROA010000001">
    <property type="protein sequence ID" value="KAL5112256.1"/>
    <property type="molecule type" value="Genomic_DNA"/>
</dbReference>
<keyword evidence="2" id="KW-0812">Transmembrane</keyword>
<name>A0ABR4QRP6_9CEST</name>
<feature type="transmembrane region" description="Helical" evidence="2">
    <location>
        <begin position="471"/>
        <end position="492"/>
    </location>
</feature>
<evidence type="ECO:0000256" key="3">
    <source>
        <dbReference type="SAM" id="SignalP"/>
    </source>
</evidence>
<dbReference type="InterPro" id="IPR053231">
    <property type="entry name" value="GPCR_LN-TM7"/>
</dbReference>